<keyword evidence="1" id="KW-0808">Transferase</keyword>
<organism evidence="1 2">
    <name type="scientific">Artemisia annua</name>
    <name type="common">Sweet wormwood</name>
    <dbReference type="NCBI Taxonomy" id="35608"/>
    <lineage>
        <taxon>Eukaryota</taxon>
        <taxon>Viridiplantae</taxon>
        <taxon>Streptophyta</taxon>
        <taxon>Embryophyta</taxon>
        <taxon>Tracheophyta</taxon>
        <taxon>Spermatophyta</taxon>
        <taxon>Magnoliopsida</taxon>
        <taxon>eudicotyledons</taxon>
        <taxon>Gunneridae</taxon>
        <taxon>Pentapetalae</taxon>
        <taxon>asterids</taxon>
        <taxon>campanulids</taxon>
        <taxon>Asterales</taxon>
        <taxon>Asteraceae</taxon>
        <taxon>Asteroideae</taxon>
        <taxon>Anthemideae</taxon>
        <taxon>Artemisiinae</taxon>
        <taxon>Artemisia</taxon>
    </lineage>
</organism>
<dbReference type="STRING" id="35608.A0A2U1NG33"/>
<protein>
    <submittedName>
        <fullName evidence="1">S-adenosyl-L-methionine-dependent methyltransferase</fullName>
    </submittedName>
</protein>
<reference evidence="1 2" key="1">
    <citation type="journal article" date="2018" name="Mol. Plant">
        <title>The genome of Artemisia annua provides insight into the evolution of Asteraceae family and artemisinin biosynthesis.</title>
        <authorList>
            <person name="Shen Q."/>
            <person name="Zhang L."/>
            <person name="Liao Z."/>
            <person name="Wang S."/>
            <person name="Yan T."/>
            <person name="Shi P."/>
            <person name="Liu M."/>
            <person name="Fu X."/>
            <person name="Pan Q."/>
            <person name="Wang Y."/>
            <person name="Lv Z."/>
            <person name="Lu X."/>
            <person name="Zhang F."/>
            <person name="Jiang W."/>
            <person name="Ma Y."/>
            <person name="Chen M."/>
            <person name="Hao X."/>
            <person name="Li L."/>
            <person name="Tang Y."/>
            <person name="Lv G."/>
            <person name="Zhou Y."/>
            <person name="Sun X."/>
            <person name="Brodelius P.E."/>
            <person name="Rose J.K.C."/>
            <person name="Tang K."/>
        </authorList>
    </citation>
    <scope>NUCLEOTIDE SEQUENCE [LARGE SCALE GENOMIC DNA]</scope>
    <source>
        <strain evidence="2">cv. Huhao1</strain>
        <tissue evidence="1">Leaf</tissue>
    </source>
</reference>
<dbReference type="Proteomes" id="UP000245207">
    <property type="component" value="Unassembled WGS sequence"/>
</dbReference>
<dbReference type="GO" id="GO:0032259">
    <property type="term" value="P:methylation"/>
    <property type="evidence" value="ECO:0007669"/>
    <property type="project" value="UniProtKB-KW"/>
</dbReference>
<evidence type="ECO:0000313" key="2">
    <source>
        <dbReference type="Proteomes" id="UP000245207"/>
    </source>
</evidence>
<dbReference type="AlphaFoldDB" id="A0A2U1NG33"/>
<keyword evidence="1" id="KW-0489">Methyltransferase</keyword>
<comment type="caution">
    <text evidence="1">The sequence shown here is derived from an EMBL/GenBank/DDBJ whole genome shotgun (WGS) entry which is preliminary data.</text>
</comment>
<gene>
    <name evidence="1" type="ORF">CTI12_AA268580</name>
</gene>
<proteinExistence type="predicted"/>
<dbReference type="GO" id="GO:0008168">
    <property type="term" value="F:methyltransferase activity"/>
    <property type="evidence" value="ECO:0007669"/>
    <property type="project" value="UniProtKB-KW"/>
</dbReference>
<accession>A0A2U1NG33</accession>
<sequence length="151" mass="16764">MRTASYRQLGAVAEDLNDVQKFIKFAPKILRGTIEKDALGEDRRGQNWISTKKDKFIFSRGMVSDIAFNQHVRVALDGGCGVAITFSSSAADGSWAARWLRIESQDTPQVRANACHVEVPHMSKSRMSRTAAAVRGPLLVRRAAVHKQQLQ</sequence>
<dbReference type="EMBL" id="PKPP01002898">
    <property type="protein sequence ID" value="PWA72482.1"/>
    <property type="molecule type" value="Genomic_DNA"/>
</dbReference>
<name>A0A2U1NG33_ARTAN</name>
<keyword evidence="2" id="KW-1185">Reference proteome</keyword>
<evidence type="ECO:0000313" key="1">
    <source>
        <dbReference type="EMBL" id="PWA72482.1"/>
    </source>
</evidence>